<keyword evidence="1" id="KW-0812">Transmembrane</keyword>
<dbReference type="Proteomes" id="UP000199662">
    <property type="component" value="Unassembled WGS sequence"/>
</dbReference>
<evidence type="ECO:0000256" key="1">
    <source>
        <dbReference type="SAM" id="Phobius"/>
    </source>
</evidence>
<dbReference type="RefSeq" id="WP_091828859.1">
    <property type="nucleotide sequence ID" value="NZ_FNZK01000002.1"/>
</dbReference>
<dbReference type="EMBL" id="FNZK01000002">
    <property type="protein sequence ID" value="SEI96443.1"/>
    <property type="molecule type" value="Genomic_DNA"/>
</dbReference>
<feature type="transmembrane region" description="Helical" evidence="1">
    <location>
        <begin position="97"/>
        <end position="118"/>
    </location>
</feature>
<feature type="transmembrane region" description="Helical" evidence="1">
    <location>
        <begin position="62"/>
        <end position="85"/>
    </location>
</feature>
<reference evidence="4" key="1">
    <citation type="submission" date="2016-10" db="EMBL/GenBank/DDBJ databases">
        <authorList>
            <person name="Varghese N."/>
            <person name="Submissions S."/>
        </authorList>
    </citation>
    <scope>NUCLEOTIDE SEQUENCE [LARGE SCALE GENOMIC DNA]</scope>
    <source>
        <strain evidence="4">DSM 2179</strain>
    </source>
</reference>
<organism evidence="3 4">
    <name type="scientific">Propionispira arboris</name>
    <dbReference type="NCBI Taxonomy" id="84035"/>
    <lineage>
        <taxon>Bacteria</taxon>
        <taxon>Bacillati</taxon>
        <taxon>Bacillota</taxon>
        <taxon>Negativicutes</taxon>
        <taxon>Selenomonadales</taxon>
        <taxon>Selenomonadaceae</taxon>
        <taxon>Propionispira</taxon>
    </lineage>
</organism>
<proteinExistence type="predicted"/>
<feature type="domain" description="Nucleoside transporter/FeoB GTPase Gate" evidence="2">
    <location>
        <begin position="19"/>
        <end position="110"/>
    </location>
</feature>
<sequence length="155" mass="17221">MENIYFFICSTIKDCILQVLQLAIVIIPISILVEIFNRFGIIDKISLKTEKITKLLSLPKEAAITCFAGIFLGILSGSGIILGTIKEKGLEKHEVETIFILVGICHSIIEENIIFIGFGGNVLIIALVRFFAGVLSAYVWQLIFIKNHSLLLVKK</sequence>
<evidence type="ECO:0000259" key="2">
    <source>
        <dbReference type="Pfam" id="PF07670"/>
    </source>
</evidence>
<dbReference type="AlphaFoldDB" id="A0A1H6UVJ0"/>
<keyword evidence="1" id="KW-1133">Transmembrane helix</keyword>
<evidence type="ECO:0000313" key="4">
    <source>
        <dbReference type="Proteomes" id="UP000199662"/>
    </source>
</evidence>
<protein>
    <recommendedName>
        <fullName evidence="2">Nucleoside transporter/FeoB GTPase Gate domain-containing protein</fullName>
    </recommendedName>
</protein>
<keyword evidence="1" id="KW-0472">Membrane</keyword>
<keyword evidence="4" id="KW-1185">Reference proteome</keyword>
<dbReference type="Pfam" id="PF07670">
    <property type="entry name" value="Gate"/>
    <property type="match status" value="1"/>
</dbReference>
<feature type="transmembrane region" description="Helical" evidence="1">
    <location>
        <begin position="20"/>
        <end position="42"/>
    </location>
</feature>
<evidence type="ECO:0000313" key="3">
    <source>
        <dbReference type="EMBL" id="SEI96443.1"/>
    </source>
</evidence>
<gene>
    <name evidence="3" type="ORF">SAMN05660742_10297</name>
</gene>
<dbReference type="STRING" id="84035.SAMN05660742_10297"/>
<accession>A0A1H6UVJ0</accession>
<dbReference type="InterPro" id="IPR011642">
    <property type="entry name" value="Gate_dom"/>
</dbReference>
<name>A0A1H6UVJ0_9FIRM</name>
<feature type="transmembrane region" description="Helical" evidence="1">
    <location>
        <begin position="124"/>
        <end position="145"/>
    </location>
</feature>